<name>A0ABS3QD94_9BACT</name>
<proteinExistence type="predicted"/>
<organism evidence="1 2">
    <name type="scientific">Hymenobacter negativus</name>
    <dbReference type="NCBI Taxonomy" id="2795026"/>
    <lineage>
        <taxon>Bacteria</taxon>
        <taxon>Pseudomonadati</taxon>
        <taxon>Bacteroidota</taxon>
        <taxon>Cytophagia</taxon>
        <taxon>Cytophagales</taxon>
        <taxon>Hymenobacteraceae</taxon>
        <taxon>Hymenobacter</taxon>
    </lineage>
</organism>
<reference evidence="1 2" key="1">
    <citation type="submission" date="2021-03" db="EMBL/GenBank/DDBJ databases">
        <authorList>
            <person name="Kim M.K."/>
        </authorList>
    </citation>
    <scope>NUCLEOTIDE SEQUENCE [LARGE SCALE GENOMIC DNA]</scope>
    <source>
        <strain evidence="1 2">BT442</strain>
    </source>
</reference>
<accession>A0ABS3QD94</accession>
<evidence type="ECO:0000313" key="2">
    <source>
        <dbReference type="Proteomes" id="UP000664369"/>
    </source>
</evidence>
<keyword evidence="2" id="KW-1185">Reference proteome</keyword>
<evidence type="ECO:0000313" key="1">
    <source>
        <dbReference type="EMBL" id="MBO2009209.1"/>
    </source>
</evidence>
<protein>
    <submittedName>
        <fullName evidence="1">Uncharacterized protein</fullName>
    </submittedName>
</protein>
<dbReference type="RefSeq" id="WP_208174831.1">
    <property type="nucleotide sequence ID" value="NZ_JAGETZ010000003.1"/>
</dbReference>
<comment type="caution">
    <text evidence="1">The sequence shown here is derived from an EMBL/GenBank/DDBJ whole genome shotgun (WGS) entry which is preliminary data.</text>
</comment>
<dbReference type="EMBL" id="JAGETZ010000003">
    <property type="protein sequence ID" value="MBO2009209.1"/>
    <property type="molecule type" value="Genomic_DNA"/>
</dbReference>
<sequence>MDTPVKMRQLMPPGFLGILADRTRCTSVPDLSQIVLRERTTSKYWPEVEKLARETNPAGFADWQAAHTLVA</sequence>
<gene>
    <name evidence="1" type="ORF">J4E00_09100</name>
</gene>
<dbReference type="Proteomes" id="UP000664369">
    <property type="component" value="Unassembled WGS sequence"/>
</dbReference>